<feature type="chain" id="PRO_5013433043" evidence="2">
    <location>
        <begin position="22"/>
        <end position="212"/>
    </location>
</feature>
<dbReference type="GO" id="GO:0006629">
    <property type="term" value="P:lipid metabolic process"/>
    <property type="evidence" value="ECO:0007669"/>
    <property type="project" value="TreeGrafter"/>
</dbReference>
<reference evidence="5" key="2">
    <citation type="submission" date="2011-03" db="EMBL/GenBank/DDBJ databases">
        <title>Comparative genomics and transcriptomics of Neospora caninum and Toxoplasma gondii.</title>
        <authorList>
            <person name="Reid A.J."/>
            <person name="Sohal A."/>
            <person name="Harris D."/>
            <person name="Quail M."/>
            <person name="Sanders M."/>
            <person name="Berriman M."/>
            <person name="Wastling J.M."/>
            <person name="Pain A."/>
        </authorList>
    </citation>
    <scope>NUCLEOTIDE SEQUENCE</scope>
    <source>
        <strain evidence="5">Liverpool</strain>
    </source>
</reference>
<accession>F0V7J3</accession>
<dbReference type="Gene3D" id="2.40.128.20">
    <property type="match status" value="1"/>
</dbReference>
<dbReference type="RefSeq" id="XP_003879719.1">
    <property type="nucleotide sequence ID" value="XM_003879670.1"/>
</dbReference>
<dbReference type="VEuPathDB" id="ToxoDB:NCLIV_001720"/>
<evidence type="ECO:0000256" key="2">
    <source>
        <dbReference type="PIRNR" id="PIRNR036893"/>
    </source>
</evidence>
<reference evidence="6" key="4">
    <citation type="journal article" date="2015" name="PLoS ONE">
        <title>Comprehensive Evaluation of Toxoplasma gondii VEG and Neospora caninum LIV Genomes with Tachyzoite Stage Transcriptome and Proteome Defines Novel Transcript Features.</title>
        <authorList>
            <person name="Ramaprasad A."/>
            <person name="Mourier T."/>
            <person name="Naeem R."/>
            <person name="Malas T.B."/>
            <person name="Moussa E."/>
            <person name="Panigrahi A."/>
            <person name="Vermont S.J."/>
            <person name="Otto T.D."/>
            <person name="Wastling J."/>
            <person name="Pain A."/>
        </authorList>
    </citation>
    <scope>NUCLEOTIDE SEQUENCE</scope>
    <source>
        <strain evidence="6">Liverpool</strain>
    </source>
</reference>
<dbReference type="FunCoup" id="F0V7J3">
    <property type="interactions" value="9"/>
</dbReference>
<evidence type="ECO:0000256" key="1">
    <source>
        <dbReference type="ARBA" id="ARBA00006889"/>
    </source>
</evidence>
<dbReference type="PANTHER" id="PTHR10612:SF34">
    <property type="entry name" value="APOLIPOPROTEIN D"/>
    <property type="match status" value="1"/>
</dbReference>
<dbReference type="AlphaFoldDB" id="F0V7J3"/>
<comment type="similarity">
    <text evidence="1 2">Belongs to the calycin superfamily. Lipocalin family.</text>
</comment>
<dbReference type="EMBL" id="LN714474">
    <property type="protein sequence ID" value="CEL64268.1"/>
    <property type="molecule type" value="Genomic_DNA"/>
</dbReference>
<evidence type="ECO:0000313" key="5">
    <source>
        <dbReference type="EMBL" id="CBZ49684.1"/>
    </source>
</evidence>
<dbReference type="InterPro" id="IPR000566">
    <property type="entry name" value="Lipocln_cytosolic_FA-bd_dom"/>
</dbReference>
<evidence type="ECO:0000313" key="7">
    <source>
        <dbReference type="Proteomes" id="UP000007494"/>
    </source>
</evidence>
<dbReference type="GO" id="GO:0005737">
    <property type="term" value="C:cytoplasm"/>
    <property type="evidence" value="ECO:0007669"/>
    <property type="project" value="TreeGrafter"/>
</dbReference>
<dbReference type="GO" id="GO:0000302">
    <property type="term" value="P:response to reactive oxygen species"/>
    <property type="evidence" value="ECO:0007669"/>
    <property type="project" value="TreeGrafter"/>
</dbReference>
<dbReference type="InParanoid" id="F0V7J3"/>
<reference evidence="5" key="1">
    <citation type="submission" date="2011-02" db="EMBL/GenBank/DDBJ databases">
        <authorList>
            <person name="Aslett M."/>
        </authorList>
    </citation>
    <scope>NUCLEOTIDE SEQUENCE</scope>
    <source>
        <strain evidence="5">Liverpool</strain>
    </source>
</reference>
<proteinExistence type="inferred from homology"/>
<evidence type="ECO:0000313" key="6">
    <source>
        <dbReference type="EMBL" id="CEL64268.1"/>
    </source>
</evidence>
<dbReference type="InterPro" id="IPR012674">
    <property type="entry name" value="Calycin"/>
</dbReference>
<feature type="binding site" evidence="3">
    <location>
        <position position="131"/>
    </location>
    <ligand>
        <name>substrate</name>
    </ligand>
</feature>
<evidence type="ECO:0000259" key="4">
    <source>
        <dbReference type="Pfam" id="PF08212"/>
    </source>
</evidence>
<feature type="domain" description="Lipocalin/cytosolic fatty-acid binding" evidence="4">
    <location>
        <begin position="42"/>
        <end position="183"/>
    </location>
</feature>
<dbReference type="PIRSF" id="PIRSF036893">
    <property type="entry name" value="Lipocalin_ApoD"/>
    <property type="match status" value="1"/>
</dbReference>
<dbReference type="Proteomes" id="UP000007494">
    <property type="component" value="Chromosome Ia"/>
</dbReference>
<dbReference type="GeneID" id="13440611"/>
<dbReference type="InterPro" id="IPR022271">
    <property type="entry name" value="Lipocalin_ApoD"/>
</dbReference>
<dbReference type="OMA" id="LWTDYNY"/>
<dbReference type="OrthoDB" id="565904at2759"/>
<keyword evidence="7" id="KW-1185">Reference proteome</keyword>
<dbReference type="CDD" id="cd19438">
    <property type="entry name" value="lipocalin_Blc-like"/>
    <property type="match status" value="1"/>
</dbReference>
<dbReference type="eggNOG" id="KOG4824">
    <property type="taxonomic scope" value="Eukaryota"/>
</dbReference>
<dbReference type="InterPro" id="IPR047202">
    <property type="entry name" value="Lipocalin_Blc-like_dom"/>
</dbReference>
<gene>
    <name evidence="6" type="ORF">BN1204_001720</name>
    <name evidence="5" type="ORF">NCLIV_001720</name>
</gene>
<organism evidence="5 7">
    <name type="scientific">Neospora caninum (strain Liverpool)</name>
    <dbReference type="NCBI Taxonomy" id="572307"/>
    <lineage>
        <taxon>Eukaryota</taxon>
        <taxon>Sar</taxon>
        <taxon>Alveolata</taxon>
        <taxon>Apicomplexa</taxon>
        <taxon>Conoidasida</taxon>
        <taxon>Coccidia</taxon>
        <taxon>Eucoccidiorida</taxon>
        <taxon>Eimeriorina</taxon>
        <taxon>Sarcocystidae</taxon>
        <taxon>Neospora</taxon>
    </lineage>
</organism>
<dbReference type="EMBL" id="FR823380">
    <property type="protein sequence ID" value="CBZ49684.1"/>
    <property type="molecule type" value="Genomic_DNA"/>
</dbReference>
<feature type="signal peptide" evidence="2">
    <location>
        <begin position="1"/>
        <end position="21"/>
    </location>
</feature>
<sequence length="212" mass="23622">MSAKIGMLTFFIFVLTSLTESMQGQLASAEALSREVRVMKNLDINRYLGTWYEHASNLAAKATFELGCTCSTAEYSLTPGSTTVDVRNSCRRRAFGEVRGKAYPVSPVSEDGIIKEARFKVDFTGSGPPSQGDLGNYWVLWTDYNYAIVGGPVPFKRLFFLSRTSHVTDDELAVMYKHALDAGVLPVELLPPFLVRTDQDPYHCRDETEATR</sequence>
<keyword evidence="2" id="KW-0732">Signal</keyword>
<reference evidence="7" key="3">
    <citation type="journal article" date="2012" name="PLoS Pathog.">
        <title>Comparative genomics of the apicomplexan parasites Toxoplasma gondii and Neospora caninum: Coccidia differing in host range and transmission strategy.</title>
        <authorList>
            <person name="Reid A.J."/>
            <person name="Vermont S.J."/>
            <person name="Cotton J.A."/>
            <person name="Harris D."/>
            <person name="Hill-Cawthorne G.A."/>
            <person name="Konen-Waisman S."/>
            <person name="Latham S.M."/>
            <person name="Mourier T."/>
            <person name="Norton R."/>
            <person name="Quail M.A."/>
            <person name="Sanders M."/>
            <person name="Shanmugam D."/>
            <person name="Sohal A."/>
            <person name="Wasmuth J.D."/>
            <person name="Brunk B."/>
            <person name="Grigg M.E."/>
            <person name="Howard J.C."/>
            <person name="Parkinson J."/>
            <person name="Roos D.S."/>
            <person name="Trees A.J."/>
            <person name="Berriman M."/>
            <person name="Pain A."/>
            <person name="Wastling J.M."/>
        </authorList>
    </citation>
    <scope>NUCLEOTIDE SEQUENCE [LARGE SCALE GENOMIC DNA]</scope>
    <source>
        <strain evidence="7">Liverpool</strain>
    </source>
</reference>
<dbReference type="SUPFAM" id="SSF50814">
    <property type="entry name" value="Lipocalins"/>
    <property type="match status" value="1"/>
</dbReference>
<dbReference type="PANTHER" id="PTHR10612">
    <property type="entry name" value="APOLIPOPROTEIN D"/>
    <property type="match status" value="1"/>
</dbReference>
<protein>
    <submittedName>
        <fullName evidence="5">Lipocalin-like protein, related</fullName>
    </submittedName>
</protein>
<evidence type="ECO:0000256" key="3">
    <source>
        <dbReference type="PIRSR" id="PIRSR036893-51"/>
    </source>
</evidence>
<name>F0V7J3_NEOCL</name>
<dbReference type="Pfam" id="PF08212">
    <property type="entry name" value="Lipocalin_2"/>
    <property type="match status" value="1"/>
</dbReference>